<organism evidence="1 2">
    <name type="scientific">Microvirga lupini</name>
    <dbReference type="NCBI Taxonomy" id="420324"/>
    <lineage>
        <taxon>Bacteria</taxon>
        <taxon>Pseudomonadati</taxon>
        <taxon>Pseudomonadota</taxon>
        <taxon>Alphaproteobacteria</taxon>
        <taxon>Hyphomicrobiales</taxon>
        <taxon>Methylobacteriaceae</taxon>
        <taxon>Microvirga</taxon>
    </lineage>
</organism>
<keyword evidence="2" id="KW-1185">Reference proteome</keyword>
<comment type="caution">
    <text evidence="1">The sequence shown here is derived from an EMBL/GenBank/DDBJ whole genome shotgun (WGS) entry which is preliminary data.</text>
</comment>
<accession>A0A7W4VIE8</accession>
<sequence length="77" mass="8610">MVRKVQTLRPRSMRGVFILKSQRSLIFILISDVGRPGPKNVKAPEATRSRISCGSQAQRQPIYDLLLFVFALPDGAL</sequence>
<dbReference type="Proteomes" id="UP000532010">
    <property type="component" value="Unassembled WGS sequence"/>
</dbReference>
<gene>
    <name evidence="1" type="ORF">FHR70_000840</name>
</gene>
<reference evidence="1 2" key="1">
    <citation type="submission" date="2020-08" db="EMBL/GenBank/DDBJ databases">
        <title>The Agave Microbiome: Exploring the role of microbial communities in plant adaptations to desert environments.</title>
        <authorList>
            <person name="Partida-Martinez L.P."/>
        </authorList>
    </citation>
    <scope>NUCLEOTIDE SEQUENCE [LARGE SCALE GENOMIC DNA]</scope>
    <source>
        <strain evidence="1 2">AT3.9</strain>
    </source>
</reference>
<name>A0A7W4VIE8_9HYPH</name>
<dbReference type="AlphaFoldDB" id="A0A7W4VIE8"/>
<evidence type="ECO:0000313" key="1">
    <source>
        <dbReference type="EMBL" id="MBB3017800.1"/>
    </source>
</evidence>
<protein>
    <submittedName>
        <fullName evidence="1">Uncharacterized protein</fullName>
    </submittedName>
</protein>
<evidence type="ECO:0000313" key="2">
    <source>
        <dbReference type="Proteomes" id="UP000532010"/>
    </source>
</evidence>
<dbReference type="EMBL" id="JACHWB010000001">
    <property type="protein sequence ID" value="MBB3017800.1"/>
    <property type="molecule type" value="Genomic_DNA"/>
</dbReference>
<proteinExistence type="predicted"/>